<dbReference type="PANTHER" id="PTHR33525">
    <property type="match status" value="1"/>
</dbReference>
<dbReference type="Gene3D" id="3.20.20.450">
    <property type="entry name" value="EAL domain"/>
    <property type="match status" value="1"/>
</dbReference>
<comment type="caution">
    <text evidence="3">The sequence shown here is derived from an EMBL/GenBank/DDBJ whole genome shotgun (WGS) entry which is preliminary data.</text>
</comment>
<dbReference type="PANTHER" id="PTHR33525:SF4">
    <property type="entry name" value="CYCLIC DI-GMP PHOSPHODIESTERASE CDGJ"/>
    <property type="match status" value="1"/>
</dbReference>
<organism evidence="3 4">
    <name type="scientific">Clostridium aestuarii</name>
    <dbReference type="NCBI Taxonomy" id="338193"/>
    <lineage>
        <taxon>Bacteria</taxon>
        <taxon>Bacillati</taxon>
        <taxon>Bacillota</taxon>
        <taxon>Clostridia</taxon>
        <taxon>Eubacteriales</taxon>
        <taxon>Clostridiaceae</taxon>
        <taxon>Clostridium</taxon>
    </lineage>
</organism>
<dbReference type="Proteomes" id="UP001078443">
    <property type="component" value="Unassembled WGS sequence"/>
</dbReference>
<dbReference type="PROSITE" id="PS51833">
    <property type="entry name" value="HDOD"/>
    <property type="match status" value="1"/>
</dbReference>
<dbReference type="Gene3D" id="1.10.3210.10">
    <property type="entry name" value="Hypothetical protein af1432"/>
    <property type="match status" value="1"/>
</dbReference>
<keyword evidence="4" id="KW-1185">Reference proteome</keyword>
<proteinExistence type="predicted"/>
<dbReference type="InterPro" id="IPR013976">
    <property type="entry name" value="HDOD"/>
</dbReference>
<name>A0ABT4CYW2_9CLOT</name>
<dbReference type="SMART" id="SM00052">
    <property type="entry name" value="EAL"/>
    <property type="match status" value="1"/>
</dbReference>
<evidence type="ECO:0000313" key="3">
    <source>
        <dbReference type="EMBL" id="MCY6484176.1"/>
    </source>
</evidence>
<dbReference type="Pfam" id="PF00563">
    <property type="entry name" value="EAL"/>
    <property type="match status" value="1"/>
</dbReference>
<dbReference type="PROSITE" id="PS50883">
    <property type="entry name" value="EAL"/>
    <property type="match status" value="1"/>
</dbReference>
<dbReference type="InterPro" id="IPR001633">
    <property type="entry name" value="EAL_dom"/>
</dbReference>
<dbReference type="SUPFAM" id="SSF141868">
    <property type="entry name" value="EAL domain-like"/>
    <property type="match status" value="1"/>
</dbReference>
<dbReference type="InterPro" id="IPR052340">
    <property type="entry name" value="RNase_Y/CdgJ"/>
</dbReference>
<dbReference type="InterPro" id="IPR014408">
    <property type="entry name" value="dGMP_Pdiesterase_EAL/HD-GYP"/>
</dbReference>
<sequence length="402" mass="47041">MEIFMARQPILDKNMKVYAYELLYRSSLENFSKIDEADEATMSVLNNSLLLLRNNNKVSSKKYFINFTKNLIIKEMPFLFPSENIVVEILEDIVPDKDFLDVCKLLKKQNYILALDDFVLDYKYLELIKIVDIIKVDFILTSKEERMEIVKRYKKYGVQFLAEKVETKEEFEEAINFGYSYFQGFFFSKPVVMVGKDIQVIPSNVIRLLKELKLESPEYSKIAKIIERDVSLTYKLLKLVNSPIFGISNNITSIKQTLVFFGFKELKKWISIIMMRDMGNNKPNELIRKSLIRGNMAENIASLFTVNIKNECFLVGILSLIDVLTNRDMKDVLSQTPLEDDIKRALLGYQNNLGEILKIVIEYEKGNWQFIDNFCDKFNLSFEEIRDAYINAIRWSNEIMSI</sequence>
<accession>A0ABT4CYW2</accession>
<reference evidence="3" key="1">
    <citation type="submission" date="2022-12" db="EMBL/GenBank/DDBJ databases">
        <authorList>
            <person name="Wang J."/>
        </authorList>
    </citation>
    <scope>NUCLEOTIDE SEQUENCE</scope>
    <source>
        <strain evidence="3">HY-45-18</strain>
    </source>
</reference>
<dbReference type="EMBL" id="JAPQER010000002">
    <property type="protein sequence ID" value="MCY6484176.1"/>
    <property type="molecule type" value="Genomic_DNA"/>
</dbReference>
<protein>
    <submittedName>
        <fullName evidence="3">HDOD domain-containing protein</fullName>
    </submittedName>
</protein>
<evidence type="ECO:0000259" key="2">
    <source>
        <dbReference type="PROSITE" id="PS51833"/>
    </source>
</evidence>
<dbReference type="PIRSF" id="PIRSF003180">
    <property type="entry name" value="DiGMPpdiest_YuxH"/>
    <property type="match status" value="1"/>
</dbReference>
<feature type="domain" description="EAL" evidence="1">
    <location>
        <begin position="1"/>
        <end position="204"/>
    </location>
</feature>
<dbReference type="InterPro" id="IPR035919">
    <property type="entry name" value="EAL_sf"/>
</dbReference>
<dbReference type="Pfam" id="PF08668">
    <property type="entry name" value="HDOD"/>
    <property type="match status" value="1"/>
</dbReference>
<dbReference type="RefSeq" id="WP_268040449.1">
    <property type="nucleotide sequence ID" value="NZ_JAPQER010000002.1"/>
</dbReference>
<dbReference type="SUPFAM" id="SSF109604">
    <property type="entry name" value="HD-domain/PDEase-like"/>
    <property type="match status" value="1"/>
</dbReference>
<evidence type="ECO:0000259" key="1">
    <source>
        <dbReference type="PROSITE" id="PS50883"/>
    </source>
</evidence>
<feature type="domain" description="HDOD" evidence="2">
    <location>
        <begin position="198"/>
        <end position="384"/>
    </location>
</feature>
<gene>
    <name evidence="3" type="ORF">OW763_07385</name>
</gene>
<evidence type="ECO:0000313" key="4">
    <source>
        <dbReference type="Proteomes" id="UP001078443"/>
    </source>
</evidence>